<keyword evidence="3" id="KW-1185">Reference proteome</keyword>
<feature type="region of interest" description="Disordered" evidence="1">
    <location>
        <begin position="1"/>
        <end position="96"/>
    </location>
</feature>
<organism evidence="2 3">
    <name type="scientific">Ambispora leptoticha</name>
    <dbReference type="NCBI Taxonomy" id="144679"/>
    <lineage>
        <taxon>Eukaryota</taxon>
        <taxon>Fungi</taxon>
        <taxon>Fungi incertae sedis</taxon>
        <taxon>Mucoromycota</taxon>
        <taxon>Glomeromycotina</taxon>
        <taxon>Glomeromycetes</taxon>
        <taxon>Archaeosporales</taxon>
        <taxon>Ambisporaceae</taxon>
        <taxon>Ambispora</taxon>
    </lineage>
</organism>
<evidence type="ECO:0000313" key="3">
    <source>
        <dbReference type="Proteomes" id="UP000789508"/>
    </source>
</evidence>
<dbReference type="AlphaFoldDB" id="A0A9N9HLW4"/>
<feature type="non-terminal residue" evidence="2">
    <location>
        <position position="1"/>
    </location>
</feature>
<dbReference type="EMBL" id="CAJVPS010016247">
    <property type="protein sequence ID" value="CAG8689296.1"/>
    <property type="molecule type" value="Genomic_DNA"/>
</dbReference>
<proteinExistence type="predicted"/>
<accession>A0A9N9HLW4</accession>
<dbReference type="Proteomes" id="UP000789508">
    <property type="component" value="Unassembled WGS sequence"/>
</dbReference>
<evidence type="ECO:0000256" key="1">
    <source>
        <dbReference type="SAM" id="MobiDB-lite"/>
    </source>
</evidence>
<comment type="caution">
    <text evidence="2">The sequence shown here is derived from an EMBL/GenBank/DDBJ whole genome shotgun (WGS) entry which is preliminary data.</text>
</comment>
<feature type="compositionally biased region" description="Low complexity" evidence="1">
    <location>
        <begin position="10"/>
        <end position="70"/>
    </location>
</feature>
<sequence length="96" mass="9903">LISKARKNMSRQSSSLPVSVTSSSQNGPGPSRQSGPGPSSQSGGPSRQSGPGPSSQSGGPSRQSGPGPSRQSHRFVAALSPRRQPYSLPRRHRGNS</sequence>
<protein>
    <submittedName>
        <fullName evidence="2">2432_t:CDS:1</fullName>
    </submittedName>
</protein>
<gene>
    <name evidence="2" type="ORF">ALEPTO_LOCUS11150</name>
</gene>
<evidence type="ECO:0000313" key="2">
    <source>
        <dbReference type="EMBL" id="CAG8689296.1"/>
    </source>
</evidence>
<reference evidence="2" key="1">
    <citation type="submission" date="2021-06" db="EMBL/GenBank/DDBJ databases">
        <authorList>
            <person name="Kallberg Y."/>
            <person name="Tangrot J."/>
            <person name="Rosling A."/>
        </authorList>
    </citation>
    <scope>NUCLEOTIDE SEQUENCE</scope>
    <source>
        <strain evidence="2">FL130A</strain>
    </source>
</reference>
<name>A0A9N9HLW4_9GLOM</name>